<evidence type="ECO:0000313" key="2">
    <source>
        <dbReference type="EMBL" id="TCS40649.1"/>
    </source>
</evidence>
<reference evidence="2 3" key="1">
    <citation type="submission" date="2019-03" db="EMBL/GenBank/DDBJ databases">
        <title>Genomic Encyclopedia of Archaeal and Bacterial Type Strains, Phase II (KMG-II): from individual species to whole genera.</title>
        <authorList>
            <person name="Goeker M."/>
        </authorList>
    </citation>
    <scope>NUCLEOTIDE SEQUENCE [LARGE SCALE GENOMIC DNA]</scope>
    <source>
        <strain evidence="2 3">DSM 15388</strain>
    </source>
</reference>
<proteinExistence type="predicted"/>
<dbReference type="EMBL" id="SLZR01000008">
    <property type="protein sequence ID" value="TCS40649.1"/>
    <property type="molecule type" value="Genomic_DNA"/>
</dbReference>
<organism evidence="2 3">
    <name type="scientific">Reinekea marinisedimentorum</name>
    <dbReference type="NCBI Taxonomy" id="230495"/>
    <lineage>
        <taxon>Bacteria</taxon>
        <taxon>Pseudomonadati</taxon>
        <taxon>Pseudomonadota</taxon>
        <taxon>Gammaproteobacteria</taxon>
        <taxon>Oceanospirillales</taxon>
        <taxon>Saccharospirillaceae</taxon>
        <taxon>Reinekea</taxon>
    </lineage>
</organism>
<evidence type="ECO:0000256" key="1">
    <source>
        <dbReference type="SAM" id="Phobius"/>
    </source>
</evidence>
<dbReference type="AlphaFoldDB" id="A0A4V2UJL8"/>
<name>A0A4V2UJL8_9GAMM</name>
<accession>A0A4V2UJL8</accession>
<dbReference type="Pfam" id="PF14316">
    <property type="entry name" value="DUF4381"/>
    <property type="match status" value="1"/>
</dbReference>
<dbReference type="RefSeq" id="WP_165901879.1">
    <property type="nucleotide sequence ID" value="NZ_SLZR01000008.1"/>
</dbReference>
<protein>
    <submittedName>
        <fullName evidence="2">Uncharacterized protein DUF4381</fullName>
    </submittedName>
</protein>
<dbReference type="InterPro" id="IPR025489">
    <property type="entry name" value="DUF4381"/>
</dbReference>
<comment type="caution">
    <text evidence="2">The sequence shown here is derived from an EMBL/GenBank/DDBJ whole genome shotgun (WGS) entry which is preliminary data.</text>
</comment>
<evidence type="ECO:0000313" key="3">
    <source>
        <dbReference type="Proteomes" id="UP000295793"/>
    </source>
</evidence>
<dbReference type="Proteomes" id="UP000295793">
    <property type="component" value="Unassembled WGS sequence"/>
</dbReference>
<keyword evidence="3" id="KW-1185">Reference proteome</keyword>
<gene>
    <name evidence="2" type="ORF">BCF53_1085</name>
</gene>
<keyword evidence="1" id="KW-0472">Membrane</keyword>
<sequence>MATLPLIFSTALSGGVPQQLLSQLEPNTPPAEPSAWPLAPGYWLVLMAVLVMACLIAYLWYRGRHWRHIQQHLARIKRLAEPNAELHQLLRWLLITHLSAPKSMDEQALAEKITATLGTLPEWVNGHYQADKSSDINWAEVKTLLQHWKKEARL</sequence>
<keyword evidence="1" id="KW-0812">Transmembrane</keyword>
<feature type="transmembrane region" description="Helical" evidence="1">
    <location>
        <begin position="41"/>
        <end position="61"/>
    </location>
</feature>
<keyword evidence="1" id="KW-1133">Transmembrane helix</keyword>